<dbReference type="RefSeq" id="WP_120140821.1">
    <property type="nucleotide sequence ID" value="NZ_CP023671.1"/>
</dbReference>
<gene>
    <name evidence="5" type="ORF">CP523_09920</name>
    <name evidence="6" type="ORF">NH397_02260</name>
</gene>
<evidence type="ECO:0000259" key="3">
    <source>
        <dbReference type="Pfam" id="PF19289"/>
    </source>
</evidence>
<evidence type="ECO:0000259" key="4">
    <source>
        <dbReference type="Pfam" id="PF19290"/>
    </source>
</evidence>
<accession>A0A9N7JL42</accession>
<evidence type="ECO:0000259" key="2">
    <source>
        <dbReference type="Pfam" id="PF01523"/>
    </source>
</evidence>
<dbReference type="KEGG" id="csep:CP523_09920"/>
<evidence type="ECO:0000313" key="6">
    <source>
        <dbReference type="EMBL" id="USS01287.1"/>
    </source>
</evidence>
<dbReference type="GO" id="GO:0005829">
    <property type="term" value="C:cytosol"/>
    <property type="evidence" value="ECO:0007669"/>
    <property type="project" value="TreeGrafter"/>
</dbReference>
<dbReference type="InterPro" id="IPR036059">
    <property type="entry name" value="TldD/PmbA_sf"/>
</dbReference>
<dbReference type="Pfam" id="PF19289">
    <property type="entry name" value="PmbA_TldD_3rd"/>
    <property type="match status" value="1"/>
</dbReference>
<feature type="domain" description="Metalloprotease TldD/E N-terminal" evidence="2">
    <location>
        <begin position="22"/>
        <end position="86"/>
    </location>
</feature>
<reference evidence="6" key="2">
    <citation type="submission" date="2022-06" db="EMBL/GenBank/DDBJ databases">
        <authorList>
            <person name="Holder M.E."/>
            <person name="Ajami N.J."/>
            <person name="Petrosino J.F."/>
        </authorList>
    </citation>
    <scope>NUCLEOTIDE SEQUENCE</scope>
    <source>
        <strain evidence="6">RMA 8861</strain>
    </source>
</reference>
<feature type="domain" description="Metalloprotease TldD/E C-terminal" evidence="3">
    <location>
        <begin position="225"/>
        <end position="446"/>
    </location>
</feature>
<evidence type="ECO:0000256" key="1">
    <source>
        <dbReference type="ARBA" id="ARBA00005836"/>
    </source>
</evidence>
<dbReference type="EMBL" id="CP099799">
    <property type="protein sequence ID" value="USS01287.1"/>
    <property type="molecule type" value="Genomic_DNA"/>
</dbReference>
<evidence type="ECO:0000313" key="5">
    <source>
        <dbReference type="EMBL" id="AYE34693.1"/>
    </source>
</evidence>
<dbReference type="GO" id="GO:0006508">
    <property type="term" value="P:proteolysis"/>
    <property type="evidence" value="ECO:0007669"/>
    <property type="project" value="InterPro"/>
</dbReference>
<dbReference type="InterPro" id="IPR047657">
    <property type="entry name" value="PmbA"/>
</dbReference>
<feature type="domain" description="Metalloprotease TldD/E central" evidence="4">
    <location>
        <begin position="113"/>
        <end position="217"/>
    </location>
</feature>
<dbReference type="InterPro" id="IPR045570">
    <property type="entry name" value="Metalloprtase-TldD/E_cen_dom"/>
</dbReference>
<dbReference type="InterPro" id="IPR045569">
    <property type="entry name" value="Metalloprtase-TldD/E_C"/>
</dbReference>
<dbReference type="Proteomes" id="UP000280586">
    <property type="component" value="Chromosome"/>
</dbReference>
<dbReference type="AlphaFoldDB" id="A0A9N7JL42"/>
<dbReference type="GeneID" id="303560995"/>
<dbReference type="EMBL" id="CP023671">
    <property type="protein sequence ID" value="AYE34693.1"/>
    <property type="molecule type" value="Genomic_DNA"/>
</dbReference>
<proteinExistence type="inferred from homology"/>
<dbReference type="SUPFAM" id="SSF111283">
    <property type="entry name" value="Putative modulator of DNA gyrase, PmbA/TldD"/>
    <property type="match status" value="1"/>
</dbReference>
<dbReference type="InterPro" id="IPR002510">
    <property type="entry name" value="Metalloprtase-TldD/E_N"/>
</dbReference>
<protein>
    <submittedName>
        <fullName evidence="5">Peptidase U62</fullName>
    </submittedName>
    <submittedName>
        <fullName evidence="6">TldD/PmbA family protein</fullName>
    </submittedName>
</protein>
<dbReference type="PANTHER" id="PTHR43421">
    <property type="entry name" value="METALLOPROTEASE PMBA"/>
    <property type="match status" value="1"/>
</dbReference>
<name>A0A9N7JL42_CLOSE</name>
<dbReference type="InterPro" id="IPR035068">
    <property type="entry name" value="TldD/PmbA_N"/>
</dbReference>
<reference evidence="5 7" key="1">
    <citation type="submission" date="2017-09" db="EMBL/GenBank/DDBJ databases">
        <authorList>
            <person name="Thomas P."/>
            <person name="Seyboldt C."/>
        </authorList>
    </citation>
    <scope>NUCLEOTIDE SEQUENCE [LARGE SCALE GENOMIC DNA]</scope>
    <source>
        <strain evidence="5 7">DSM 7534</strain>
    </source>
</reference>
<comment type="similarity">
    <text evidence="1">Belongs to the peptidase U62 family.</text>
</comment>
<evidence type="ECO:0000313" key="7">
    <source>
        <dbReference type="Proteomes" id="UP000280586"/>
    </source>
</evidence>
<dbReference type="PANTHER" id="PTHR43421:SF1">
    <property type="entry name" value="METALLOPROTEASE PMBA"/>
    <property type="match status" value="1"/>
</dbReference>
<dbReference type="Pfam" id="PF19290">
    <property type="entry name" value="PmbA_TldD_2nd"/>
    <property type="match status" value="1"/>
</dbReference>
<dbReference type="Gene3D" id="3.30.2290.10">
    <property type="entry name" value="PmbA/TldD superfamily"/>
    <property type="match status" value="1"/>
</dbReference>
<dbReference type="GO" id="GO:0008237">
    <property type="term" value="F:metallopeptidase activity"/>
    <property type="evidence" value="ECO:0007669"/>
    <property type="project" value="InterPro"/>
</dbReference>
<sequence length="447" mass="49211">MEFNIFIQKLFSEAKKAGFDEYEVYYIDRESLSINIYKEEVEKYSLNNSYGLSFRGKMNGKIGYSYTEILDNEAIDMLVKKAKESALSIENEDVHFIYEGDNEYKDIKTYYEELENLPADKLIELAIEIEREAKKLDSRVNNFSGCGIGYNTSSYGIINSKGLNLKSKGNILTAYVAPIIKEGENMHDGFGYIVANSLEEVNPKKIAKDGVEEALSRIGGKSISSKKYRCIINNEAMVSILSTFASTFSGDAAQKGLSLLKDKEGEVIANDKVNLVDNPHLQNGLASVPFDDEGVATVKTSIIKEGKLITLLHNLKTANKANTKTTANGFKNSYTSPVGVSPTNFYIESGLKSFDELIEEIGEGLLITEFAGLHSGANAVTGDFSLAAKGFYIENSKKTFPVEQITVAGNFFNLLKDIEEIGDDLKFPMSSIGSPSVIIRELAIAGK</sequence>
<keyword evidence="8" id="KW-1185">Reference proteome</keyword>
<organism evidence="5 7">
    <name type="scientific">Clostridium septicum</name>
    <dbReference type="NCBI Taxonomy" id="1504"/>
    <lineage>
        <taxon>Bacteria</taxon>
        <taxon>Bacillati</taxon>
        <taxon>Bacillota</taxon>
        <taxon>Clostridia</taxon>
        <taxon>Eubacteriales</taxon>
        <taxon>Clostridiaceae</taxon>
        <taxon>Clostridium</taxon>
    </lineage>
</organism>
<dbReference type="Pfam" id="PF01523">
    <property type="entry name" value="PmbA_TldD_1st"/>
    <property type="match status" value="1"/>
</dbReference>
<evidence type="ECO:0000313" key="8">
    <source>
        <dbReference type="Proteomes" id="UP001055437"/>
    </source>
</evidence>
<dbReference type="Proteomes" id="UP001055437">
    <property type="component" value="Chromosome"/>
</dbReference>